<dbReference type="Pfam" id="PF14529">
    <property type="entry name" value="Exo_endo_phos_2"/>
    <property type="match status" value="1"/>
</dbReference>
<evidence type="ECO:0000313" key="3">
    <source>
        <dbReference type="EMBL" id="CAB3258317.1"/>
    </source>
</evidence>
<sequence length="703" mass="77217">MSGEEEYYRRLLEEQMTAREEEMRVLEEMSAEAGFRPRQSLQRTPPSHFRHSSSDQDQQPTAATASGKRPLASPQEVQEAIRRRIQAARRPAAPPVGGILSAPIPTRPTSPECSPQPRMLAGAERTVQGATQRTAVTEQGPVDVDLADAPAQRLAGMATAATKGIMEAVRSKTSRLNKDEVAAIGAHTERLSAVIAHLAIRLAAAKAASSSTVGSLQTRTSGSDAKGTGVVSYSDALKLRKGAVPMPIPKRLGPAVVIYPSEETREEVKTAEDTKRLLRSAVDPSKLGVQIEGVRKVGNAGVLVQTTSREEAEVLKKAMPKSLRVGEPRERRPLVALSGMETGLPFDAVLTKIKEQNLEEDGQWPLEKLKTDMKLLFTRKRGNRTGSSLATRELPRVARDHGLDVVLVQEPYTGVRGEVDNAVIIVAAGGTSKAGIYIPALDVRCAYLEALCTSHCVVCHMACGRREGERVLDVLRGEAVLICVDTNAHSPMWHSDQRHPSGRGREARRRREEMEALILSRDLLVHNRAGQPHTFSSENGESNIDVTISTRGVRTEDWKVIEDAIESDHRLIRFELPGRRVGGPTPIAEPLAGTPVRYRERGVDWDRFRNMISHHAGRVDWGKPAEVISRRFTDMVVRAAVECLGVRGEGNTTRGYERWSPALEALRREGAVISLVTLTNKCVRFTGRGRACCVCAYIYYLER</sequence>
<proteinExistence type="predicted"/>
<feature type="region of interest" description="Disordered" evidence="1">
    <location>
        <begin position="22"/>
        <end position="117"/>
    </location>
</feature>
<name>A0A8S1BMY6_ARCPL</name>
<dbReference type="GO" id="GO:0003824">
    <property type="term" value="F:catalytic activity"/>
    <property type="evidence" value="ECO:0007669"/>
    <property type="project" value="InterPro"/>
</dbReference>
<dbReference type="Gene3D" id="3.60.10.10">
    <property type="entry name" value="Endonuclease/exonuclease/phosphatase"/>
    <property type="match status" value="1"/>
</dbReference>
<comment type="caution">
    <text evidence="3">The sequence shown here is derived from an EMBL/GenBank/DDBJ whole genome shotgun (WGS) entry which is preliminary data.</text>
</comment>
<protein>
    <recommendedName>
        <fullName evidence="2">Endonuclease/exonuclease/phosphatase domain-containing protein</fullName>
    </recommendedName>
</protein>
<evidence type="ECO:0000256" key="1">
    <source>
        <dbReference type="SAM" id="MobiDB-lite"/>
    </source>
</evidence>
<dbReference type="SUPFAM" id="SSF56219">
    <property type="entry name" value="DNase I-like"/>
    <property type="match status" value="1"/>
</dbReference>
<feature type="domain" description="Endonuclease/exonuclease/phosphatase" evidence="2">
    <location>
        <begin position="478"/>
        <end position="572"/>
    </location>
</feature>
<dbReference type="AlphaFoldDB" id="A0A8S1BMY6"/>
<evidence type="ECO:0000259" key="2">
    <source>
        <dbReference type="Pfam" id="PF14529"/>
    </source>
</evidence>
<dbReference type="OrthoDB" id="10263751at2759"/>
<gene>
    <name evidence="3" type="ORF">APLA_LOCUS16242</name>
</gene>
<organism evidence="3 4">
    <name type="scientific">Arctia plantaginis</name>
    <name type="common">Wood tiger moth</name>
    <name type="synonym">Phalaena plantaginis</name>
    <dbReference type="NCBI Taxonomy" id="874455"/>
    <lineage>
        <taxon>Eukaryota</taxon>
        <taxon>Metazoa</taxon>
        <taxon>Ecdysozoa</taxon>
        <taxon>Arthropoda</taxon>
        <taxon>Hexapoda</taxon>
        <taxon>Insecta</taxon>
        <taxon>Pterygota</taxon>
        <taxon>Neoptera</taxon>
        <taxon>Endopterygota</taxon>
        <taxon>Lepidoptera</taxon>
        <taxon>Glossata</taxon>
        <taxon>Ditrysia</taxon>
        <taxon>Noctuoidea</taxon>
        <taxon>Erebidae</taxon>
        <taxon>Arctiinae</taxon>
        <taxon>Arctia</taxon>
    </lineage>
</organism>
<evidence type="ECO:0000313" key="4">
    <source>
        <dbReference type="Proteomes" id="UP000494256"/>
    </source>
</evidence>
<feature type="compositionally biased region" description="Polar residues" evidence="1">
    <location>
        <begin position="55"/>
        <end position="64"/>
    </location>
</feature>
<reference evidence="3 4" key="1">
    <citation type="submission" date="2020-04" db="EMBL/GenBank/DDBJ databases">
        <authorList>
            <person name="Wallbank WR R."/>
            <person name="Pardo Diaz C."/>
            <person name="Kozak K."/>
            <person name="Martin S."/>
            <person name="Jiggins C."/>
            <person name="Moest M."/>
            <person name="Warren A I."/>
            <person name="Byers J.R.P. K."/>
            <person name="Montejo-Kovacevich G."/>
            <person name="Yen C E."/>
        </authorList>
    </citation>
    <scope>NUCLEOTIDE SEQUENCE [LARGE SCALE GENOMIC DNA]</scope>
</reference>
<dbReference type="Proteomes" id="UP000494256">
    <property type="component" value="Unassembled WGS sequence"/>
</dbReference>
<dbReference type="InterPro" id="IPR036691">
    <property type="entry name" value="Endo/exonu/phosph_ase_sf"/>
</dbReference>
<dbReference type="InterPro" id="IPR005135">
    <property type="entry name" value="Endo/exonuclease/phosphatase"/>
</dbReference>
<accession>A0A8S1BMY6</accession>
<dbReference type="EMBL" id="CADEBD010000620">
    <property type="protein sequence ID" value="CAB3258317.1"/>
    <property type="molecule type" value="Genomic_DNA"/>
</dbReference>